<dbReference type="Proteomes" id="UP000807115">
    <property type="component" value="Chromosome 3"/>
</dbReference>
<organism evidence="1 2">
    <name type="scientific">Sorghum bicolor</name>
    <name type="common">Sorghum</name>
    <name type="synonym">Sorghum vulgare</name>
    <dbReference type="NCBI Taxonomy" id="4558"/>
    <lineage>
        <taxon>Eukaryota</taxon>
        <taxon>Viridiplantae</taxon>
        <taxon>Streptophyta</taxon>
        <taxon>Embryophyta</taxon>
        <taxon>Tracheophyta</taxon>
        <taxon>Spermatophyta</taxon>
        <taxon>Magnoliopsida</taxon>
        <taxon>Liliopsida</taxon>
        <taxon>Poales</taxon>
        <taxon>Poaceae</taxon>
        <taxon>PACMAD clade</taxon>
        <taxon>Panicoideae</taxon>
        <taxon>Andropogonodae</taxon>
        <taxon>Andropogoneae</taxon>
        <taxon>Sorghinae</taxon>
        <taxon>Sorghum</taxon>
    </lineage>
</organism>
<accession>A0A921UQJ7</accession>
<gene>
    <name evidence="1" type="ORF">BDA96_03G334700</name>
</gene>
<protein>
    <submittedName>
        <fullName evidence="1">Uncharacterized protein</fullName>
    </submittedName>
</protein>
<comment type="caution">
    <text evidence="1">The sequence shown here is derived from an EMBL/GenBank/DDBJ whole genome shotgun (WGS) entry which is preliminary data.</text>
</comment>
<dbReference type="EMBL" id="CM027682">
    <property type="protein sequence ID" value="KAG0539575.1"/>
    <property type="molecule type" value="Genomic_DNA"/>
</dbReference>
<proteinExistence type="predicted"/>
<name>A0A921UQJ7_SORBI</name>
<reference evidence="1" key="1">
    <citation type="journal article" date="2019" name="BMC Genomics">
        <title>A new reference genome for Sorghum bicolor reveals high levels of sequence similarity between sweet and grain genotypes: implications for the genetics of sugar metabolism.</title>
        <authorList>
            <person name="Cooper E.A."/>
            <person name="Brenton Z.W."/>
            <person name="Flinn B.S."/>
            <person name="Jenkins J."/>
            <person name="Shu S."/>
            <person name="Flowers D."/>
            <person name="Luo F."/>
            <person name="Wang Y."/>
            <person name="Xia P."/>
            <person name="Barry K."/>
            <person name="Daum C."/>
            <person name="Lipzen A."/>
            <person name="Yoshinaga Y."/>
            <person name="Schmutz J."/>
            <person name="Saski C."/>
            <person name="Vermerris W."/>
            <person name="Kresovich S."/>
        </authorList>
    </citation>
    <scope>NUCLEOTIDE SEQUENCE</scope>
</reference>
<reference evidence="1" key="2">
    <citation type="submission" date="2020-10" db="EMBL/GenBank/DDBJ databases">
        <authorList>
            <person name="Cooper E.A."/>
            <person name="Brenton Z.W."/>
            <person name="Flinn B.S."/>
            <person name="Jenkins J."/>
            <person name="Shu S."/>
            <person name="Flowers D."/>
            <person name="Luo F."/>
            <person name="Wang Y."/>
            <person name="Xia P."/>
            <person name="Barry K."/>
            <person name="Daum C."/>
            <person name="Lipzen A."/>
            <person name="Yoshinaga Y."/>
            <person name="Schmutz J."/>
            <person name="Saski C."/>
            <person name="Vermerris W."/>
            <person name="Kresovich S."/>
        </authorList>
    </citation>
    <scope>NUCLEOTIDE SEQUENCE</scope>
</reference>
<sequence>MEVFIISAWQIWMQHNNFIFNRGSPSSSSWRRCLKDEGRLQAYRISENKRPVFLSWVDSFV</sequence>
<evidence type="ECO:0000313" key="2">
    <source>
        <dbReference type="Proteomes" id="UP000807115"/>
    </source>
</evidence>
<dbReference type="AlphaFoldDB" id="A0A921UQJ7"/>
<evidence type="ECO:0000313" key="1">
    <source>
        <dbReference type="EMBL" id="KAG0539575.1"/>
    </source>
</evidence>